<dbReference type="InterPro" id="IPR036397">
    <property type="entry name" value="RNaseH_sf"/>
</dbReference>
<organism evidence="2 3">
    <name type="scientific">Campylobacter hominis (strain ATCC BAA-381 / DSM 21671 / CCUG 45161 / LMG 19568 / NCTC 13146 / CH001A)</name>
    <dbReference type="NCBI Taxonomy" id="360107"/>
    <lineage>
        <taxon>Bacteria</taxon>
        <taxon>Pseudomonadati</taxon>
        <taxon>Campylobacterota</taxon>
        <taxon>Epsilonproteobacteria</taxon>
        <taxon>Campylobacterales</taxon>
        <taxon>Campylobacteraceae</taxon>
        <taxon>Campylobacter</taxon>
    </lineage>
</organism>
<accession>A7I1G4</accession>
<dbReference type="Gene3D" id="3.30.420.10">
    <property type="entry name" value="Ribonuclease H-like superfamily/Ribonuclease H"/>
    <property type="match status" value="1"/>
</dbReference>
<dbReference type="GO" id="GO:0003676">
    <property type="term" value="F:nucleic acid binding"/>
    <property type="evidence" value="ECO:0007669"/>
    <property type="project" value="InterPro"/>
</dbReference>
<dbReference type="OrthoDB" id="13288at2"/>
<name>A7I1G4_CAMHC</name>
<proteinExistence type="predicted"/>
<dbReference type="STRING" id="360107.CHAB381_0781"/>
<evidence type="ECO:0000313" key="2">
    <source>
        <dbReference type="EMBL" id="ABS51496.1"/>
    </source>
</evidence>
<dbReference type="SUPFAM" id="SSF53098">
    <property type="entry name" value="Ribonuclease H-like"/>
    <property type="match status" value="1"/>
</dbReference>
<evidence type="ECO:0000313" key="3">
    <source>
        <dbReference type="Proteomes" id="UP000002407"/>
    </source>
</evidence>
<reference evidence="3" key="1">
    <citation type="submission" date="2007-07" db="EMBL/GenBank/DDBJ databases">
        <title>Complete genome sequence of Campylobacter hominis ATCC BAA-381, a commensal isolated from the human gastrointestinal tract.</title>
        <authorList>
            <person name="Fouts D.E."/>
            <person name="Mongodin E.F."/>
            <person name="Puiu D."/>
            <person name="Sebastian Y."/>
            <person name="Miller W.G."/>
            <person name="Mandrell R.E."/>
            <person name="Nelson K.E."/>
        </authorList>
    </citation>
    <scope>NUCLEOTIDE SEQUENCE [LARGE SCALE GENOMIC DNA]</scope>
    <source>
        <strain evidence="3">ATCC BAA-381 / DSM 21671 / CCUG 45161 / LMG 19568 / NCTC 13146 / CH001A</strain>
    </source>
</reference>
<dbReference type="HOGENOM" id="CLU_069554_0_0_7"/>
<dbReference type="InterPro" id="IPR012337">
    <property type="entry name" value="RNaseH-like_sf"/>
</dbReference>
<dbReference type="RefSeq" id="WP_012108644.1">
    <property type="nucleotide sequence ID" value="NC_009714.1"/>
</dbReference>
<evidence type="ECO:0000259" key="1">
    <source>
        <dbReference type="Pfam" id="PF10108"/>
    </source>
</evidence>
<protein>
    <submittedName>
        <fullName evidence="2">Polysaccharide biosynthesis protein</fullName>
    </submittedName>
</protein>
<dbReference type="Proteomes" id="UP000002407">
    <property type="component" value="Chromosome"/>
</dbReference>
<dbReference type="Pfam" id="PF10108">
    <property type="entry name" value="DNA_pol_B_exo2"/>
    <property type="match status" value="1"/>
</dbReference>
<dbReference type="eggNOG" id="COG3298">
    <property type="taxonomic scope" value="Bacteria"/>
</dbReference>
<dbReference type="KEGG" id="cha:CHAB381_0781"/>
<dbReference type="InterPro" id="IPR019288">
    <property type="entry name" value="3'-5'_exonuclease_PolB-like"/>
</dbReference>
<dbReference type="AlphaFoldDB" id="A7I1G4"/>
<keyword evidence="3" id="KW-1185">Reference proteome</keyword>
<sequence length="310" mass="36359">MKNYICVFDCETIPDADVLAEILTDDQKSECYDEVFYDEKCEILDEKELSKLTKTNKSKLKSEKKLNHKKISLAAQKLQKEKTGSEFLPICFHKIVCISAVLADEFGKFLKVETLEYGKSEKEQIEFFLNMIEKHNPRLISYNGRGFDLPMIMLRAMRYNLTCHAYFETANGELNKNKWENYRYRYNERFNMDLLDFVNDFGSARGGLNLDNICKTLGLPGKYDVHGDQVLELFYDNKLDKISEYCQSDVLNTYLLFIKTELLRGNLILSDYADCISIMKKYLCENCEQMGYFKPFNDFLEKELINFENL</sequence>
<dbReference type="CDD" id="cd05782">
    <property type="entry name" value="DNA_polB_like1_exo"/>
    <property type="match status" value="1"/>
</dbReference>
<dbReference type="EMBL" id="CP000776">
    <property type="protein sequence ID" value="ABS51496.1"/>
    <property type="molecule type" value="Genomic_DNA"/>
</dbReference>
<feature type="domain" description="Predicted 3'-5' exonuclease PolB-like" evidence="1">
    <location>
        <begin position="85"/>
        <end position="297"/>
    </location>
</feature>
<gene>
    <name evidence="2" type="ordered locus">CHAB381_0781</name>
</gene>